<name>A0A0F3GTS9_9BACT</name>
<sequence length="59" mass="6228">MLIIVVTVSLTVQDKSKSNTSSFTLQPSPAIEPVAQNKNTGCIEGNCVNGYGTYSYSNG</sequence>
<keyword evidence="2" id="KW-1185">Reference proteome</keyword>
<evidence type="ECO:0000313" key="1">
    <source>
        <dbReference type="EMBL" id="KJU84103.1"/>
    </source>
</evidence>
<proteinExistence type="predicted"/>
<dbReference type="EMBL" id="LACI01001622">
    <property type="protein sequence ID" value="KJU84103.1"/>
    <property type="molecule type" value="Genomic_DNA"/>
</dbReference>
<evidence type="ECO:0000313" key="2">
    <source>
        <dbReference type="Proteomes" id="UP000033423"/>
    </source>
</evidence>
<accession>A0A0F3GTS9</accession>
<gene>
    <name evidence="1" type="ORF">MBAV_003703</name>
</gene>
<organism evidence="1 2">
    <name type="scientific">Candidatus Magnetobacterium bavaricum</name>
    <dbReference type="NCBI Taxonomy" id="29290"/>
    <lineage>
        <taxon>Bacteria</taxon>
        <taxon>Pseudomonadati</taxon>
        <taxon>Nitrospirota</taxon>
        <taxon>Thermodesulfovibrionia</taxon>
        <taxon>Thermodesulfovibrionales</taxon>
        <taxon>Candidatus Magnetobacteriaceae</taxon>
        <taxon>Candidatus Magnetobacterium</taxon>
    </lineage>
</organism>
<protein>
    <submittedName>
        <fullName evidence="1">Uncharacterized protein</fullName>
    </submittedName>
</protein>
<dbReference type="Proteomes" id="UP000033423">
    <property type="component" value="Unassembled WGS sequence"/>
</dbReference>
<reference evidence="1 2" key="1">
    <citation type="submission" date="2015-02" db="EMBL/GenBank/DDBJ databases">
        <title>Single-cell genomics of uncultivated deep-branching MTB reveals a conserved set of magnetosome genes.</title>
        <authorList>
            <person name="Kolinko S."/>
            <person name="Richter M."/>
            <person name="Glockner F.O."/>
            <person name="Brachmann A."/>
            <person name="Schuler D."/>
        </authorList>
    </citation>
    <scope>NUCLEOTIDE SEQUENCE [LARGE SCALE GENOMIC DNA]</scope>
    <source>
        <strain evidence="1">TM-1</strain>
    </source>
</reference>
<comment type="caution">
    <text evidence="1">The sequence shown here is derived from an EMBL/GenBank/DDBJ whole genome shotgun (WGS) entry which is preliminary data.</text>
</comment>
<feature type="non-terminal residue" evidence="1">
    <location>
        <position position="59"/>
    </location>
</feature>
<dbReference type="AlphaFoldDB" id="A0A0F3GTS9"/>